<dbReference type="InterPro" id="IPR035906">
    <property type="entry name" value="MetI-like_sf"/>
</dbReference>
<feature type="transmembrane region" description="Helical" evidence="7">
    <location>
        <begin position="217"/>
        <end position="242"/>
    </location>
</feature>
<reference evidence="11 13" key="2">
    <citation type="submission" date="2018-08" db="EMBL/GenBank/DDBJ databases">
        <title>Brachybacterium saurashtrense DSM 23186.</title>
        <authorList>
            <person name="Li Y."/>
        </authorList>
    </citation>
    <scope>NUCLEOTIDE SEQUENCE [LARGE SCALE GENOMIC DNA]</scope>
    <source>
        <strain evidence="11 13">DSM 23186</strain>
    </source>
</reference>
<evidence type="ECO:0000313" key="12">
    <source>
        <dbReference type="Proteomes" id="UP000254236"/>
    </source>
</evidence>
<proteinExistence type="inferred from homology"/>
<evidence type="ECO:0000256" key="4">
    <source>
        <dbReference type="ARBA" id="ARBA00022692"/>
    </source>
</evidence>
<feature type="transmembrane region" description="Helical" evidence="7">
    <location>
        <begin position="35"/>
        <end position="52"/>
    </location>
</feature>
<keyword evidence="2 7" id="KW-0813">Transport</keyword>
<dbReference type="InterPro" id="IPR000515">
    <property type="entry name" value="MetI-like"/>
</dbReference>
<dbReference type="GO" id="GO:0005886">
    <property type="term" value="C:plasma membrane"/>
    <property type="evidence" value="ECO:0007669"/>
    <property type="project" value="UniProtKB-SubCell"/>
</dbReference>
<dbReference type="Gene3D" id="1.10.3720.10">
    <property type="entry name" value="MetI-like"/>
    <property type="match status" value="1"/>
</dbReference>
<dbReference type="PANTHER" id="PTHR43386:SF25">
    <property type="entry name" value="PEPTIDE ABC TRANSPORTER PERMEASE PROTEIN"/>
    <property type="match status" value="1"/>
</dbReference>
<dbReference type="Proteomes" id="UP000282185">
    <property type="component" value="Unassembled WGS sequence"/>
</dbReference>
<evidence type="ECO:0000256" key="7">
    <source>
        <dbReference type="RuleBase" id="RU363032"/>
    </source>
</evidence>
<dbReference type="RefSeq" id="WP_115414111.1">
    <property type="nucleotide sequence ID" value="NZ_CP031356.1"/>
</dbReference>
<comment type="subcellular location">
    <subcellularLocation>
        <location evidence="1 7">Cell membrane</location>
        <topology evidence="1 7">Multi-pass membrane protein</topology>
    </subcellularLocation>
</comment>
<feature type="transmembrane region" description="Helical" evidence="7">
    <location>
        <begin position="135"/>
        <end position="154"/>
    </location>
</feature>
<evidence type="ECO:0000313" key="11">
    <source>
        <dbReference type="EMBL" id="RRR24101.1"/>
    </source>
</evidence>
<dbReference type="Pfam" id="PF00528">
    <property type="entry name" value="BPD_transp_1"/>
    <property type="match status" value="1"/>
</dbReference>
<feature type="transmembrane region" description="Helical" evidence="7">
    <location>
        <begin position="262"/>
        <end position="284"/>
    </location>
</feature>
<keyword evidence="4 7" id="KW-0812">Transmembrane</keyword>
<feature type="compositionally biased region" description="Pro residues" evidence="8">
    <location>
        <begin position="1"/>
        <end position="10"/>
    </location>
</feature>
<feature type="transmembrane region" description="Helical" evidence="7">
    <location>
        <begin position="160"/>
        <end position="178"/>
    </location>
</feature>
<evidence type="ECO:0000313" key="13">
    <source>
        <dbReference type="Proteomes" id="UP000282185"/>
    </source>
</evidence>
<feature type="transmembrane region" description="Helical" evidence="7">
    <location>
        <begin position="100"/>
        <end position="123"/>
    </location>
</feature>
<evidence type="ECO:0000259" key="9">
    <source>
        <dbReference type="PROSITE" id="PS50928"/>
    </source>
</evidence>
<evidence type="ECO:0000256" key="6">
    <source>
        <dbReference type="ARBA" id="ARBA00023136"/>
    </source>
</evidence>
<feature type="region of interest" description="Disordered" evidence="8">
    <location>
        <begin position="1"/>
        <end position="28"/>
    </location>
</feature>
<keyword evidence="3" id="KW-1003">Cell membrane</keyword>
<keyword evidence="6 7" id="KW-0472">Membrane</keyword>
<dbReference type="AlphaFoldDB" id="A0A345YR09"/>
<dbReference type="PROSITE" id="PS50928">
    <property type="entry name" value="ABC_TM1"/>
    <property type="match status" value="1"/>
</dbReference>
<accession>A0A345YR09</accession>
<feature type="domain" description="ABC transmembrane type-1" evidence="9">
    <location>
        <begin position="96"/>
        <end position="285"/>
    </location>
</feature>
<name>A0A345YR09_9MICO</name>
<evidence type="ECO:0000256" key="2">
    <source>
        <dbReference type="ARBA" id="ARBA00022448"/>
    </source>
</evidence>
<feature type="compositionally biased region" description="Low complexity" evidence="8">
    <location>
        <begin position="11"/>
        <end position="22"/>
    </location>
</feature>
<dbReference type="SUPFAM" id="SSF161098">
    <property type="entry name" value="MetI-like"/>
    <property type="match status" value="1"/>
</dbReference>
<reference evidence="10 12" key="1">
    <citation type="submission" date="2018-07" db="EMBL/GenBank/DDBJ databases">
        <title>Brachybacterium saurashtrense DSM 23186 genome sequence.</title>
        <authorList>
            <person name="Guo L."/>
        </authorList>
    </citation>
    <scope>NUCLEOTIDE SEQUENCE [LARGE SCALE GENOMIC DNA]</scope>
    <source>
        <strain evidence="10 12">DSM 23186</strain>
    </source>
</reference>
<dbReference type="Proteomes" id="UP000254236">
    <property type="component" value="Chromosome"/>
</dbReference>
<evidence type="ECO:0000256" key="5">
    <source>
        <dbReference type="ARBA" id="ARBA00022989"/>
    </source>
</evidence>
<keyword evidence="12" id="KW-1185">Reference proteome</keyword>
<dbReference type="InterPro" id="IPR050366">
    <property type="entry name" value="BP-dependent_transpt_permease"/>
</dbReference>
<dbReference type="EMBL" id="CP031356">
    <property type="protein sequence ID" value="AXK46361.1"/>
    <property type="molecule type" value="Genomic_DNA"/>
</dbReference>
<dbReference type="CDD" id="cd06261">
    <property type="entry name" value="TM_PBP2"/>
    <property type="match status" value="1"/>
</dbReference>
<dbReference type="GO" id="GO:0055085">
    <property type="term" value="P:transmembrane transport"/>
    <property type="evidence" value="ECO:0007669"/>
    <property type="project" value="InterPro"/>
</dbReference>
<evidence type="ECO:0000256" key="8">
    <source>
        <dbReference type="SAM" id="MobiDB-lite"/>
    </source>
</evidence>
<dbReference type="PANTHER" id="PTHR43386">
    <property type="entry name" value="OLIGOPEPTIDE TRANSPORT SYSTEM PERMEASE PROTEIN APPC"/>
    <property type="match status" value="1"/>
</dbReference>
<keyword evidence="5 7" id="KW-1133">Transmembrane helix</keyword>
<gene>
    <name evidence="10" type="ORF">DWV08_12565</name>
    <name evidence="11" type="ORF">DXU92_04315</name>
</gene>
<evidence type="ECO:0000256" key="1">
    <source>
        <dbReference type="ARBA" id="ARBA00004651"/>
    </source>
</evidence>
<comment type="similarity">
    <text evidence="7">Belongs to the binding-protein-dependent transport system permease family.</text>
</comment>
<organism evidence="11 13">
    <name type="scientific">Brachybacterium saurashtrense</name>
    <dbReference type="NCBI Taxonomy" id="556288"/>
    <lineage>
        <taxon>Bacteria</taxon>
        <taxon>Bacillati</taxon>
        <taxon>Actinomycetota</taxon>
        <taxon>Actinomycetes</taxon>
        <taxon>Micrococcales</taxon>
        <taxon>Dermabacteraceae</taxon>
        <taxon>Brachybacterium</taxon>
    </lineage>
</organism>
<protein>
    <submittedName>
        <fullName evidence="11">ABC transporter permease</fullName>
    </submittedName>
</protein>
<dbReference type="KEGG" id="bsau:DWV08_12565"/>
<dbReference type="EMBL" id="QSWH01000002">
    <property type="protein sequence ID" value="RRR24101.1"/>
    <property type="molecule type" value="Genomic_DNA"/>
</dbReference>
<sequence length="298" mass="30916">MTTLAPPAPAPAAAQETAPAPGRARRRRPARIRPGLVAAGAVVAVVLLAALVPDLLAPHDPLEISLSESFAPPSAEHVFGTDQSGRDVYSRVVHGARQSLVIGIGATAIGLAGALVLGLLGGLGGRIADGAVTRVIEVLYAFPGILLALILIAVYGNSAVTQMVAVGLATMPGYARMVRGQVLVVRGSAYVEAARALGHPPVRILLRTILPNAFRPLTVLVTLGIGQAIVWAAALGFLGMGVQPPTAEWGAMLNAGRTYIQQAWWMDLFPGLTIVLFTLSLTVLGRHLQRATDAGALR</sequence>
<evidence type="ECO:0000313" key="10">
    <source>
        <dbReference type="EMBL" id="AXK46361.1"/>
    </source>
</evidence>
<dbReference type="OrthoDB" id="9812701at2"/>
<evidence type="ECO:0000256" key="3">
    <source>
        <dbReference type="ARBA" id="ARBA00022475"/>
    </source>
</evidence>